<gene>
    <name evidence="14" type="ORF">SAMN05216221_2838</name>
</gene>
<feature type="transmembrane region" description="Helical" evidence="11">
    <location>
        <begin position="353"/>
        <end position="374"/>
    </location>
</feature>
<feature type="domain" description="EAL" evidence="12">
    <location>
        <begin position="568"/>
        <end position="822"/>
    </location>
</feature>
<dbReference type="EC" id="3.1.4.52" evidence="4"/>
<dbReference type="CDD" id="cd01948">
    <property type="entry name" value="EAL"/>
    <property type="match status" value="1"/>
</dbReference>
<evidence type="ECO:0000256" key="11">
    <source>
        <dbReference type="SAM" id="Phobius"/>
    </source>
</evidence>
<dbReference type="FunFam" id="3.20.20.450:FF:000001">
    <property type="entry name" value="Cyclic di-GMP phosphodiesterase yahA"/>
    <property type="match status" value="1"/>
</dbReference>
<evidence type="ECO:0000259" key="13">
    <source>
        <dbReference type="PROSITE" id="PS50887"/>
    </source>
</evidence>
<dbReference type="Gene3D" id="3.30.450.20">
    <property type="entry name" value="PAS domain"/>
    <property type="match status" value="2"/>
</dbReference>
<evidence type="ECO:0000256" key="8">
    <source>
        <dbReference type="ARBA" id="ARBA00022989"/>
    </source>
</evidence>
<dbReference type="EMBL" id="LT629751">
    <property type="protein sequence ID" value="SDS86811.1"/>
    <property type="molecule type" value="Genomic_DNA"/>
</dbReference>
<evidence type="ECO:0000256" key="9">
    <source>
        <dbReference type="ARBA" id="ARBA00023136"/>
    </source>
</evidence>
<evidence type="ECO:0000256" key="5">
    <source>
        <dbReference type="ARBA" id="ARBA00022475"/>
    </source>
</evidence>
<reference evidence="15" key="1">
    <citation type="submission" date="2016-10" db="EMBL/GenBank/DDBJ databases">
        <authorList>
            <person name="Varghese N."/>
            <person name="Submissions S."/>
        </authorList>
    </citation>
    <scope>NUCLEOTIDE SEQUENCE [LARGE SCALE GENOMIC DNA]</scope>
    <source>
        <strain evidence="15">KCTC 32247</strain>
    </source>
</reference>
<evidence type="ECO:0000256" key="10">
    <source>
        <dbReference type="ARBA" id="ARBA00051114"/>
    </source>
</evidence>
<comment type="subcellular location">
    <subcellularLocation>
        <location evidence="2">Cell inner membrane</location>
    </subcellularLocation>
    <subcellularLocation>
        <location evidence="3">Cell membrane</location>
        <topology evidence="3">Multi-pass membrane protein</topology>
    </subcellularLocation>
</comment>
<comment type="cofactor">
    <cofactor evidence="1">
        <name>Mg(2+)</name>
        <dbReference type="ChEBI" id="CHEBI:18420"/>
    </cofactor>
</comment>
<dbReference type="AlphaFoldDB" id="A0A1H1VQW7"/>
<dbReference type="GO" id="GO:0005886">
    <property type="term" value="C:plasma membrane"/>
    <property type="evidence" value="ECO:0007669"/>
    <property type="project" value="UniProtKB-SubCell"/>
</dbReference>
<dbReference type="Pfam" id="PF00563">
    <property type="entry name" value="EAL"/>
    <property type="match status" value="1"/>
</dbReference>
<dbReference type="SUPFAM" id="SSF55073">
    <property type="entry name" value="Nucleotide cyclase"/>
    <property type="match status" value="1"/>
</dbReference>
<dbReference type="CDD" id="cd18774">
    <property type="entry name" value="PDC2_HK_sensor"/>
    <property type="match status" value="1"/>
</dbReference>
<evidence type="ECO:0000256" key="6">
    <source>
        <dbReference type="ARBA" id="ARBA00022636"/>
    </source>
</evidence>
<keyword evidence="15" id="KW-1185">Reference proteome</keyword>
<evidence type="ECO:0000313" key="14">
    <source>
        <dbReference type="EMBL" id="SDS86811.1"/>
    </source>
</evidence>
<evidence type="ECO:0000256" key="7">
    <source>
        <dbReference type="ARBA" id="ARBA00022692"/>
    </source>
</evidence>
<sequence length="836" mass="92839">MAMNDNNLMRLQLFGMLALVFVLTLALGGYLTVQQSRSFRAQSATLEAAALDEQAALLESSLSTLHDQLDLLRDSAEQVLRRKVREQVDDAVQLARAIYRNEHGRRPDGEVRRLIVESLRPLRFFDGNGYFFIDDLAGNCVLLPISPEREGTSLLDNRDADGRYVMRDLLAAVSNPSRRGFTRYRWYRPGYDREMAEKIAYVRVFEPFGWLIGTGEYLYKIEEELQQQALRQLRATRIGKNGYVAVIHRDGRVLLSPSNPSAEGRHVDELPEDERAVIHSILETSRQGGGLTRYHWRSLTAPDLESKLSLVSNLDEWGWILVSGVYIDDLQADLAQRRRELERSLHEGYRTTALALVLVMLLALLLAFGLSRWLSHRFTRYQRDIDAGHAHLRRWAESDPLTQLPNRTSLRARLDEAIVYAERDGLSFALLFIDLDRFKNINDSLGHAVGDELLIQVAQRLSAALRISDTVSRLGGDEFVVLLENLTSSNQAAQVASALLQASSGLYSVGGRELAITMSIGIAMFPADGRDGETLLKNADAAMYHAKSTGRNNFQFFAAAMNTRVSEHLELENALRQALARGEISLHYQPLVDLTSGELSGCEALMRWHSPTLGQVPPDKFIPIAEDSGLILGLGEWALNEACRQVAAWIAEGLPPLPVSVNVSAVQFRHGDLARQVEDALQRSGLPAHLLELELTESVLAENRAQVGHTLHSLKRLGVRLAMDDFGTGYSSLSYLKHFKLDTLKIDRSFVSGLPRDRDATALTTAIIGMARALGMTCIAEGIETAAQREFLRQQDCARGQGYFFSRPLSAEALGALLASRRADDPAAGGTTSLST</sequence>
<keyword evidence="9 11" id="KW-0472">Membrane</keyword>
<dbReference type="OrthoDB" id="9804951at2"/>
<proteinExistence type="predicted"/>
<dbReference type="Pfam" id="PF08269">
    <property type="entry name" value="dCache_2"/>
    <property type="match status" value="1"/>
</dbReference>
<dbReference type="InterPro" id="IPR004010">
    <property type="entry name" value="Double_Cache_2"/>
</dbReference>
<dbReference type="SUPFAM" id="SSF141868">
    <property type="entry name" value="EAL domain-like"/>
    <property type="match status" value="1"/>
</dbReference>
<evidence type="ECO:0000313" key="15">
    <source>
        <dbReference type="Proteomes" id="UP000243359"/>
    </source>
</evidence>
<comment type="catalytic activity">
    <reaction evidence="10">
        <text>3',3'-c-di-GMP + H2O = 5'-phosphoguanylyl(3'-&gt;5')guanosine + H(+)</text>
        <dbReference type="Rhea" id="RHEA:24902"/>
        <dbReference type="ChEBI" id="CHEBI:15377"/>
        <dbReference type="ChEBI" id="CHEBI:15378"/>
        <dbReference type="ChEBI" id="CHEBI:58754"/>
        <dbReference type="ChEBI" id="CHEBI:58805"/>
        <dbReference type="EC" id="3.1.4.52"/>
    </reaction>
    <physiologicalReaction direction="left-to-right" evidence="10">
        <dbReference type="Rhea" id="RHEA:24903"/>
    </physiologicalReaction>
</comment>
<dbReference type="InterPro" id="IPR033480">
    <property type="entry name" value="sCache_2"/>
</dbReference>
<dbReference type="InterPro" id="IPR052155">
    <property type="entry name" value="Biofilm_reg_signaling"/>
</dbReference>
<dbReference type="PROSITE" id="PS50887">
    <property type="entry name" value="GGDEF"/>
    <property type="match status" value="1"/>
</dbReference>
<dbReference type="InterPro" id="IPR029787">
    <property type="entry name" value="Nucleotide_cyclase"/>
</dbReference>
<dbReference type="GO" id="GO:0071111">
    <property type="term" value="F:cyclic-guanylate-specific phosphodiesterase activity"/>
    <property type="evidence" value="ECO:0007669"/>
    <property type="project" value="UniProtKB-EC"/>
</dbReference>
<dbReference type="Gene3D" id="3.30.70.270">
    <property type="match status" value="1"/>
</dbReference>
<evidence type="ECO:0000256" key="4">
    <source>
        <dbReference type="ARBA" id="ARBA00012282"/>
    </source>
</evidence>
<dbReference type="PANTHER" id="PTHR44757">
    <property type="entry name" value="DIGUANYLATE CYCLASE DGCP"/>
    <property type="match status" value="1"/>
</dbReference>
<dbReference type="FunFam" id="3.30.70.270:FF:000001">
    <property type="entry name" value="Diguanylate cyclase domain protein"/>
    <property type="match status" value="1"/>
</dbReference>
<evidence type="ECO:0000259" key="12">
    <source>
        <dbReference type="PROSITE" id="PS50883"/>
    </source>
</evidence>
<dbReference type="SMART" id="SM00052">
    <property type="entry name" value="EAL"/>
    <property type="match status" value="1"/>
</dbReference>
<dbReference type="SMART" id="SM01049">
    <property type="entry name" value="Cache_2"/>
    <property type="match status" value="2"/>
</dbReference>
<keyword evidence="6" id="KW-0973">c-di-GMP</keyword>
<dbReference type="PANTHER" id="PTHR44757:SF2">
    <property type="entry name" value="BIOFILM ARCHITECTURE MAINTENANCE PROTEIN MBAA"/>
    <property type="match status" value="1"/>
</dbReference>
<dbReference type="InterPro" id="IPR000160">
    <property type="entry name" value="GGDEF_dom"/>
</dbReference>
<dbReference type="InterPro" id="IPR043128">
    <property type="entry name" value="Rev_trsase/Diguanyl_cyclase"/>
</dbReference>
<name>A0A1H1VQW7_9PSED</name>
<dbReference type="NCBIfam" id="TIGR00254">
    <property type="entry name" value="GGDEF"/>
    <property type="match status" value="1"/>
</dbReference>
<accession>A0A1H1VQW7</accession>
<keyword evidence="7 11" id="KW-0812">Transmembrane</keyword>
<dbReference type="CDD" id="cd01949">
    <property type="entry name" value="GGDEF"/>
    <property type="match status" value="1"/>
</dbReference>
<protein>
    <recommendedName>
        <fullName evidence="4">cyclic-guanylate-specific phosphodiesterase</fullName>
        <ecNumber evidence="4">3.1.4.52</ecNumber>
    </recommendedName>
</protein>
<organism evidence="14 15">
    <name type="scientific">Pseudomonas oryzae</name>
    <dbReference type="NCBI Taxonomy" id="1392877"/>
    <lineage>
        <taxon>Bacteria</taxon>
        <taxon>Pseudomonadati</taxon>
        <taxon>Pseudomonadota</taxon>
        <taxon>Gammaproteobacteria</taxon>
        <taxon>Pseudomonadales</taxon>
        <taxon>Pseudomonadaceae</taxon>
        <taxon>Pseudomonas</taxon>
    </lineage>
</organism>
<dbReference type="InterPro" id="IPR001633">
    <property type="entry name" value="EAL_dom"/>
</dbReference>
<dbReference type="Proteomes" id="UP000243359">
    <property type="component" value="Chromosome I"/>
</dbReference>
<evidence type="ECO:0000256" key="3">
    <source>
        <dbReference type="ARBA" id="ARBA00004651"/>
    </source>
</evidence>
<keyword evidence="5" id="KW-1003">Cell membrane</keyword>
<evidence type="ECO:0000256" key="2">
    <source>
        <dbReference type="ARBA" id="ARBA00004533"/>
    </source>
</evidence>
<dbReference type="Gene3D" id="3.20.20.450">
    <property type="entry name" value="EAL domain"/>
    <property type="match status" value="1"/>
</dbReference>
<dbReference type="STRING" id="1392877.SAMN05216221_2838"/>
<dbReference type="RefSeq" id="WP_090349540.1">
    <property type="nucleotide sequence ID" value="NZ_LT629751.1"/>
</dbReference>
<dbReference type="PROSITE" id="PS50883">
    <property type="entry name" value="EAL"/>
    <property type="match status" value="1"/>
</dbReference>
<feature type="domain" description="GGDEF" evidence="13">
    <location>
        <begin position="426"/>
        <end position="559"/>
    </location>
</feature>
<dbReference type="GO" id="GO:0071732">
    <property type="term" value="P:cellular response to nitric oxide"/>
    <property type="evidence" value="ECO:0007669"/>
    <property type="project" value="UniProtKB-ARBA"/>
</dbReference>
<keyword evidence="8 11" id="KW-1133">Transmembrane helix</keyword>
<evidence type="ECO:0000256" key="1">
    <source>
        <dbReference type="ARBA" id="ARBA00001946"/>
    </source>
</evidence>
<dbReference type="SMART" id="SM00267">
    <property type="entry name" value="GGDEF"/>
    <property type="match status" value="1"/>
</dbReference>
<dbReference type="Pfam" id="PF00990">
    <property type="entry name" value="GGDEF"/>
    <property type="match status" value="1"/>
</dbReference>
<dbReference type="InterPro" id="IPR035919">
    <property type="entry name" value="EAL_sf"/>
</dbReference>